<reference evidence="2 3" key="1">
    <citation type="journal article" date="2016" name="Genome Biol. Evol.">
        <title>Gene Family Evolution Reflects Adaptation to Soil Environmental Stressors in the Genome of the Collembolan Orchesella cincta.</title>
        <authorList>
            <person name="Faddeeva-Vakhrusheva A."/>
            <person name="Derks M.F."/>
            <person name="Anvar S.Y."/>
            <person name="Agamennone V."/>
            <person name="Suring W."/>
            <person name="Smit S."/>
            <person name="van Straalen N.M."/>
            <person name="Roelofs D."/>
        </authorList>
    </citation>
    <scope>NUCLEOTIDE SEQUENCE [LARGE SCALE GENOMIC DNA]</scope>
    <source>
        <tissue evidence="2">Mixed pool</tissue>
    </source>
</reference>
<dbReference type="EMBL" id="LJIJ01000018">
    <property type="protein sequence ID" value="ODN05682.1"/>
    <property type="molecule type" value="Genomic_DNA"/>
</dbReference>
<dbReference type="AlphaFoldDB" id="A0A1D2NKD7"/>
<evidence type="ECO:0000256" key="1">
    <source>
        <dbReference type="SAM" id="MobiDB-lite"/>
    </source>
</evidence>
<dbReference type="Proteomes" id="UP000094527">
    <property type="component" value="Unassembled WGS sequence"/>
</dbReference>
<evidence type="ECO:0000313" key="2">
    <source>
        <dbReference type="EMBL" id="ODN05682.1"/>
    </source>
</evidence>
<evidence type="ECO:0000313" key="3">
    <source>
        <dbReference type="Proteomes" id="UP000094527"/>
    </source>
</evidence>
<proteinExistence type="predicted"/>
<accession>A0A1D2NKD7</accession>
<feature type="region of interest" description="Disordered" evidence="1">
    <location>
        <begin position="30"/>
        <end position="56"/>
    </location>
</feature>
<gene>
    <name evidence="2" type="ORF">Ocin01_00996</name>
</gene>
<keyword evidence="3" id="KW-1185">Reference proteome</keyword>
<protein>
    <submittedName>
        <fullName evidence="2">Uncharacterized protein</fullName>
    </submittedName>
</protein>
<feature type="region of interest" description="Disordered" evidence="1">
    <location>
        <begin position="74"/>
        <end position="107"/>
    </location>
</feature>
<feature type="compositionally biased region" description="Acidic residues" evidence="1">
    <location>
        <begin position="92"/>
        <end position="103"/>
    </location>
</feature>
<organism evidence="2 3">
    <name type="scientific">Orchesella cincta</name>
    <name type="common">Springtail</name>
    <name type="synonym">Podura cincta</name>
    <dbReference type="NCBI Taxonomy" id="48709"/>
    <lineage>
        <taxon>Eukaryota</taxon>
        <taxon>Metazoa</taxon>
        <taxon>Ecdysozoa</taxon>
        <taxon>Arthropoda</taxon>
        <taxon>Hexapoda</taxon>
        <taxon>Collembola</taxon>
        <taxon>Entomobryomorpha</taxon>
        <taxon>Entomobryoidea</taxon>
        <taxon>Orchesellidae</taxon>
        <taxon>Orchesellinae</taxon>
        <taxon>Orchesella</taxon>
    </lineage>
</organism>
<name>A0A1D2NKD7_ORCCI</name>
<sequence>MKRLNMDKRFISIINRNWEHQTKIRLKGGHSIASFPAPEADNAAAEKGSTEAGPQGRIFGLEKLGIYIPFIDKKPDAKKPAKKGGKGKKPEAEEEGEEGEEEDFRPRLQVSSLHRYNIF</sequence>
<comment type="caution">
    <text evidence="2">The sequence shown here is derived from an EMBL/GenBank/DDBJ whole genome shotgun (WGS) entry which is preliminary data.</text>
</comment>